<accession>A0ABV8A4H2</accession>
<keyword evidence="3" id="KW-1185">Reference proteome</keyword>
<organism evidence="2 3">
    <name type="scientific">Deinococcus antarcticus</name>
    <dbReference type="NCBI Taxonomy" id="1298767"/>
    <lineage>
        <taxon>Bacteria</taxon>
        <taxon>Thermotogati</taxon>
        <taxon>Deinococcota</taxon>
        <taxon>Deinococci</taxon>
        <taxon>Deinococcales</taxon>
        <taxon>Deinococcaceae</taxon>
        <taxon>Deinococcus</taxon>
    </lineage>
</organism>
<proteinExistence type="predicted"/>
<evidence type="ECO:0000313" key="3">
    <source>
        <dbReference type="Proteomes" id="UP001595748"/>
    </source>
</evidence>
<feature type="domain" description="Winged helix-turn helix" evidence="1">
    <location>
        <begin position="28"/>
        <end position="71"/>
    </location>
</feature>
<comment type="caution">
    <text evidence="2">The sequence shown here is derived from an EMBL/GenBank/DDBJ whole genome shotgun (WGS) entry which is preliminary data.</text>
</comment>
<sequence>MRKRSISHAEKLCPHHSLIPVGAIWLFRYVKAYNHDWIGKLLRRWGFSWQQVEKHAVERDLEKIDAWLEEELPALEKKGRSWRNDRVGR</sequence>
<name>A0ABV8A4H2_9DEIO</name>
<dbReference type="EMBL" id="JBHRZF010000047">
    <property type="protein sequence ID" value="MFC3860150.1"/>
    <property type="molecule type" value="Genomic_DNA"/>
</dbReference>
<evidence type="ECO:0000313" key="2">
    <source>
        <dbReference type="EMBL" id="MFC3860150.1"/>
    </source>
</evidence>
<gene>
    <name evidence="2" type="ORF">ACFOPQ_05150</name>
</gene>
<dbReference type="Pfam" id="PF13592">
    <property type="entry name" value="HTH_33"/>
    <property type="match status" value="1"/>
</dbReference>
<dbReference type="Proteomes" id="UP001595748">
    <property type="component" value="Unassembled WGS sequence"/>
</dbReference>
<dbReference type="InterPro" id="IPR025959">
    <property type="entry name" value="Winged_HTH_dom"/>
</dbReference>
<protein>
    <submittedName>
        <fullName evidence="2">Winged helix-turn-helix domain-containing protein</fullName>
    </submittedName>
</protein>
<evidence type="ECO:0000259" key="1">
    <source>
        <dbReference type="Pfam" id="PF13592"/>
    </source>
</evidence>
<dbReference type="RefSeq" id="WP_380076301.1">
    <property type="nucleotide sequence ID" value="NZ_JBHRZF010000047.1"/>
</dbReference>
<reference evidence="3" key="1">
    <citation type="journal article" date="2019" name="Int. J. Syst. Evol. Microbiol.">
        <title>The Global Catalogue of Microorganisms (GCM) 10K type strain sequencing project: providing services to taxonomists for standard genome sequencing and annotation.</title>
        <authorList>
            <consortium name="The Broad Institute Genomics Platform"/>
            <consortium name="The Broad Institute Genome Sequencing Center for Infectious Disease"/>
            <person name="Wu L."/>
            <person name="Ma J."/>
        </authorList>
    </citation>
    <scope>NUCLEOTIDE SEQUENCE [LARGE SCALE GENOMIC DNA]</scope>
    <source>
        <strain evidence="3">CCTCC AB 2013263</strain>
    </source>
</reference>